<gene>
    <name evidence="2" type="ORF">K0B96_11965</name>
</gene>
<dbReference type="RefSeq" id="WP_220161128.1">
    <property type="nucleotide sequence ID" value="NZ_CP080507.1"/>
</dbReference>
<keyword evidence="3" id="KW-1185">Reference proteome</keyword>
<feature type="domain" description="GP-PDE" evidence="1">
    <location>
        <begin position="1"/>
        <end position="240"/>
    </location>
</feature>
<dbReference type="GO" id="GO:0008081">
    <property type="term" value="F:phosphoric diester hydrolase activity"/>
    <property type="evidence" value="ECO:0007669"/>
    <property type="project" value="InterPro"/>
</dbReference>
<protein>
    <submittedName>
        <fullName evidence="2">Glycerophosphodiester phosphodiesterase</fullName>
    </submittedName>
</protein>
<name>A0A8F9XKF8_9BACT</name>
<dbReference type="AlphaFoldDB" id="A0A8F9XKF8"/>
<dbReference type="Pfam" id="PF03009">
    <property type="entry name" value="GDPD"/>
    <property type="match status" value="1"/>
</dbReference>
<dbReference type="Proteomes" id="UP000825051">
    <property type="component" value="Chromosome"/>
</dbReference>
<evidence type="ECO:0000313" key="3">
    <source>
        <dbReference type="Proteomes" id="UP000825051"/>
    </source>
</evidence>
<dbReference type="InterPro" id="IPR030395">
    <property type="entry name" value="GP_PDE_dom"/>
</dbReference>
<dbReference type="KEGG" id="ole:K0B96_11965"/>
<dbReference type="PANTHER" id="PTHR46211:SF1">
    <property type="entry name" value="GLYCEROPHOSPHODIESTER PHOSPHODIESTERASE, CYTOPLASMIC"/>
    <property type="match status" value="1"/>
</dbReference>
<organism evidence="2 3">
    <name type="scientific">Horticoccus luteus</name>
    <dbReference type="NCBI Taxonomy" id="2862869"/>
    <lineage>
        <taxon>Bacteria</taxon>
        <taxon>Pseudomonadati</taxon>
        <taxon>Verrucomicrobiota</taxon>
        <taxon>Opitutia</taxon>
        <taxon>Opitutales</taxon>
        <taxon>Opitutaceae</taxon>
        <taxon>Horticoccus</taxon>
    </lineage>
</organism>
<evidence type="ECO:0000313" key="2">
    <source>
        <dbReference type="EMBL" id="QYM78024.1"/>
    </source>
</evidence>
<accession>A0A8F9XKF8</accession>
<dbReference type="EMBL" id="CP080507">
    <property type="protein sequence ID" value="QYM78024.1"/>
    <property type="molecule type" value="Genomic_DNA"/>
</dbReference>
<reference evidence="2" key="1">
    <citation type="submission" date="2021-08" db="EMBL/GenBank/DDBJ databases">
        <title>Genome of a novel bacterium of the phylum Verrucomicrobia, Oleiharenicola sp. KSB-15.</title>
        <authorList>
            <person name="Chung J.-H."/>
            <person name="Ahn J.-H."/>
            <person name="Yoon Y."/>
            <person name="Kim D.-Y."/>
            <person name="An S.-H."/>
            <person name="Park I."/>
            <person name="Yeon J."/>
        </authorList>
    </citation>
    <scope>NUCLEOTIDE SEQUENCE</scope>
    <source>
        <strain evidence="2">KSB-15</strain>
    </source>
</reference>
<sequence length="248" mass="26476">MEIIAHRGASHDAPENTVAAARLAWAQGADALECDVRTTADGRLVALHDADLRRVGGAATGIADLTWAAVRDVDVGRWKAESFRGERVPALEELLAVTPAGKRVLIEIKDGVASVEPVARVVEATAGPHARVAVIAFDLAVAVAAKGRLPAADVLWIIDSPRLEVRTWETLVTTAQAAGVDGLDVHCAWPNPAAAVRRAREAGLRTYVWTVDTPGTARRWRDAGADGLTTNRPGWLRSKLQECDVRPS</sequence>
<dbReference type="PROSITE" id="PS51704">
    <property type="entry name" value="GP_PDE"/>
    <property type="match status" value="1"/>
</dbReference>
<dbReference type="GO" id="GO:0006629">
    <property type="term" value="P:lipid metabolic process"/>
    <property type="evidence" value="ECO:0007669"/>
    <property type="project" value="InterPro"/>
</dbReference>
<dbReference type="InterPro" id="IPR017946">
    <property type="entry name" value="PLC-like_Pdiesterase_TIM-brl"/>
</dbReference>
<dbReference type="SUPFAM" id="SSF51695">
    <property type="entry name" value="PLC-like phosphodiesterases"/>
    <property type="match status" value="1"/>
</dbReference>
<dbReference type="PANTHER" id="PTHR46211">
    <property type="entry name" value="GLYCEROPHOSPHORYL DIESTER PHOSPHODIESTERASE"/>
    <property type="match status" value="1"/>
</dbReference>
<evidence type="ECO:0000259" key="1">
    <source>
        <dbReference type="PROSITE" id="PS51704"/>
    </source>
</evidence>
<proteinExistence type="predicted"/>
<dbReference type="Gene3D" id="3.20.20.190">
    <property type="entry name" value="Phosphatidylinositol (PI) phosphodiesterase"/>
    <property type="match status" value="1"/>
</dbReference>